<proteinExistence type="predicted"/>
<sequence>MNPPEMIVTIVLICVIGSIVRAKLGLPQRRACGRRRDEEEGDPRPSAALAASEAENAELRSELRALKARVATLERIATDSSTALDREIEALRDRA</sequence>
<name>A0ABY4X858_9SPHN</name>
<dbReference type="RefSeq" id="WP_252166903.1">
    <property type="nucleotide sequence ID" value="NZ_CP084930.1"/>
</dbReference>
<keyword evidence="2" id="KW-0472">Membrane</keyword>
<feature type="transmembrane region" description="Helical" evidence="2">
    <location>
        <begin position="6"/>
        <end position="26"/>
    </location>
</feature>
<keyword evidence="2" id="KW-1133">Transmembrane helix</keyword>
<evidence type="ECO:0000256" key="1">
    <source>
        <dbReference type="SAM" id="MobiDB-lite"/>
    </source>
</evidence>
<evidence type="ECO:0000313" key="3">
    <source>
        <dbReference type="EMBL" id="USI73091.1"/>
    </source>
</evidence>
<evidence type="ECO:0000313" key="4">
    <source>
        <dbReference type="Proteomes" id="UP001056937"/>
    </source>
</evidence>
<keyword evidence="2" id="KW-0812">Transmembrane</keyword>
<protein>
    <submittedName>
        <fullName evidence="3">Uncharacterized protein</fullName>
    </submittedName>
</protein>
<feature type="compositionally biased region" description="Low complexity" evidence="1">
    <location>
        <begin position="44"/>
        <end position="54"/>
    </location>
</feature>
<keyword evidence="4" id="KW-1185">Reference proteome</keyword>
<reference evidence="3" key="1">
    <citation type="journal article" date="2022" name="Toxins">
        <title>Genomic Analysis of Sphingopyxis sp. USTB-05 for Biodegrading Cyanobacterial Hepatotoxins.</title>
        <authorList>
            <person name="Liu C."/>
            <person name="Xu Q."/>
            <person name="Zhao Z."/>
            <person name="Zhang H."/>
            <person name="Liu X."/>
            <person name="Yin C."/>
            <person name="Liu Y."/>
            <person name="Yan H."/>
        </authorList>
    </citation>
    <scope>NUCLEOTIDE SEQUENCE</scope>
    <source>
        <strain evidence="3">NBD5</strain>
    </source>
</reference>
<dbReference type="Proteomes" id="UP001056937">
    <property type="component" value="Chromosome 1"/>
</dbReference>
<feature type="region of interest" description="Disordered" evidence="1">
    <location>
        <begin position="29"/>
        <end position="55"/>
    </location>
</feature>
<dbReference type="EMBL" id="CP084930">
    <property type="protein sequence ID" value="USI73091.1"/>
    <property type="molecule type" value="Genomic_DNA"/>
</dbReference>
<gene>
    <name evidence="3" type="ORF">LHA26_01010</name>
</gene>
<accession>A0ABY4X858</accession>
<organism evidence="3 4">
    <name type="scientific">Sphingomonas morindae</name>
    <dbReference type="NCBI Taxonomy" id="1541170"/>
    <lineage>
        <taxon>Bacteria</taxon>
        <taxon>Pseudomonadati</taxon>
        <taxon>Pseudomonadota</taxon>
        <taxon>Alphaproteobacteria</taxon>
        <taxon>Sphingomonadales</taxon>
        <taxon>Sphingomonadaceae</taxon>
        <taxon>Sphingomonas</taxon>
    </lineage>
</organism>
<evidence type="ECO:0000256" key="2">
    <source>
        <dbReference type="SAM" id="Phobius"/>
    </source>
</evidence>